<evidence type="ECO:0000313" key="1">
    <source>
        <dbReference type="EMBL" id="MBL6276071.1"/>
    </source>
</evidence>
<evidence type="ECO:0000313" key="2">
    <source>
        <dbReference type="Proteomes" id="UP000661193"/>
    </source>
</evidence>
<dbReference type="Proteomes" id="UP000661193">
    <property type="component" value="Unassembled WGS sequence"/>
</dbReference>
<reference evidence="1 2" key="1">
    <citation type="submission" date="2021-01" db="EMBL/GenBank/DDBJ databases">
        <title>Genome sequencing of Micromonospora fiedleri MG-37.</title>
        <authorList>
            <person name="Moreland P.E.J."/>
            <person name="Stach J.E.M."/>
        </authorList>
    </citation>
    <scope>NUCLEOTIDE SEQUENCE [LARGE SCALE GENOMIC DNA]</scope>
    <source>
        <strain evidence="1 2">MG-37</strain>
    </source>
</reference>
<organism evidence="1 2">
    <name type="scientific">Micromonospora fiedleri</name>
    <dbReference type="NCBI Taxonomy" id="1157498"/>
    <lineage>
        <taxon>Bacteria</taxon>
        <taxon>Bacillati</taxon>
        <taxon>Actinomycetota</taxon>
        <taxon>Actinomycetes</taxon>
        <taxon>Micromonosporales</taxon>
        <taxon>Micromonosporaceae</taxon>
        <taxon>Micromonospora</taxon>
    </lineage>
</organism>
<keyword evidence="2" id="KW-1185">Reference proteome</keyword>
<gene>
    <name evidence="1" type="ORF">JMF97_07850</name>
</gene>
<protein>
    <submittedName>
        <fullName evidence="1">Uncharacterized protein</fullName>
    </submittedName>
</protein>
<dbReference type="EMBL" id="JAETXL010000003">
    <property type="protein sequence ID" value="MBL6276071.1"/>
    <property type="molecule type" value="Genomic_DNA"/>
</dbReference>
<comment type="caution">
    <text evidence="1">The sequence shown here is derived from an EMBL/GenBank/DDBJ whole genome shotgun (WGS) entry which is preliminary data.</text>
</comment>
<name>A0ABS1UIB2_9ACTN</name>
<sequence length="82" mass="9254">MSPQPYDDEAPGLDADQARRYVQARLAELPYRPEDAEVRLRGLLAIYEELNARGYPEPMILLAGVLGIPVDVLIRHLRAAQR</sequence>
<dbReference type="RefSeq" id="WP_203220942.1">
    <property type="nucleotide sequence ID" value="NZ_JAETXL010000003.1"/>
</dbReference>
<accession>A0ABS1UIB2</accession>
<proteinExistence type="predicted"/>